<sequence>MEGEGDDVQVLPSVLALVAADQAGRVELCQIVLDFDRTVFAAQRPQLSGDDGGLVADAALVVGLGEQAEEGPLGAQ</sequence>
<name>A0A0F4J4V7_9ACTN</name>
<reference evidence="1 2" key="1">
    <citation type="submission" date="2015-02" db="EMBL/GenBank/DDBJ databases">
        <authorList>
            <person name="Ju K.-S."/>
            <person name="Doroghazi J.R."/>
            <person name="Metcalf W."/>
        </authorList>
    </citation>
    <scope>NUCLEOTIDE SEQUENCE [LARGE SCALE GENOMIC DNA]</scope>
    <source>
        <strain evidence="1 2">NRRL ISP-5550</strain>
    </source>
</reference>
<keyword evidence="2" id="KW-1185">Reference proteome</keyword>
<gene>
    <name evidence="1" type="ORF">VR44_23020</name>
</gene>
<evidence type="ECO:0000313" key="2">
    <source>
        <dbReference type="Proteomes" id="UP000033551"/>
    </source>
</evidence>
<comment type="caution">
    <text evidence="1">The sequence shown here is derived from an EMBL/GenBank/DDBJ whole genome shotgun (WGS) entry which is preliminary data.</text>
</comment>
<proteinExistence type="predicted"/>
<evidence type="ECO:0000313" key="1">
    <source>
        <dbReference type="EMBL" id="KJY29407.1"/>
    </source>
</evidence>
<dbReference type="EMBL" id="JZWV01000645">
    <property type="protein sequence ID" value="KJY29407.1"/>
    <property type="molecule type" value="Genomic_DNA"/>
</dbReference>
<organism evidence="1 2">
    <name type="scientific">Streptomyces katrae</name>
    <dbReference type="NCBI Taxonomy" id="68223"/>
    <lineage>
        <taxon>Bacteria</taxon>
        <taxon>Bacillati</taxon>
        <taxon>Actinomycetota</taxon>
        <taxon>Actinomycetes</taxon>
        <taxon>Kitasatosporales</taxon>
        <taxon>Streptomycetaceae</taxon>
        <taxon>Streptomyces</taxon>
    </lineage>
</organism>
<dbReference type="Proteomes" id="UP000033551">
    <property type="component" value="Unassembled WGS sequence"/>
</dbReference>
<accession>A0A0F4J4V7</accession>
<dbReference type="AlphaFoldDB" id="A0A0F4J4V7"/>
<protein>
    <submittedName>
        <fullName evidence="1">Uncharacterized protein</fullName>
    </submittedName>
</protein>